<evidence type="ECO:0000313" key="2">
    <source>
        <dbReference type="EMBL" id="CRK31370.1"/>
    </source>
</evidence>
<accession>A0A0G4MBS5</accession>
<evidence type="ECO:0000256" key="1">
    <source>
        <dbReference type="SAM" id="MobiDB-lite"/>
    </source>
</evidence>
<dbReference type="AlphaFoldDB" id="A0A0G4MBS5"/>
<name>A0A0G4MBS5_VERLO</name>
<feature type="non-terminal residue" evidence="2">
    <location>
        <position position="1"/>
    </location>
</feature>
<reference evidence="2 3" key="1">
    <citation type="submission" date="2015-05" db="EMBL/GenBank/DDBJ databases">
        <authorList>
            <person name="Wang D.B."/>
            <person name="Wang M."/>
        </authorList>
    </citation>
    <scope>NUCLEOTIDE SEQUENCE [LARGE SCALE GENOMIC DNA]</scope>
    <source>
        <strain evidence="2">VL1</strain>
    </source>
</reference>
<protein>
    <submittedName>
        <fullName evidence="2">Uncharacterized protein</fullName>
    </submittedName>
</protein>
<feature type="compositionally biased region" description="Basic and acidic residues" evidence="1">
    <location>
        <begin position="138"/>
        <end position="155"/>
    </location>
</feature>
<feature type="compositionally biased region" description="Basic residues" evidence="1">
    <location>
        <begin position="119"/>
        <end position="137"/>
    </location>
</feature>
<proteinExistence type="predicted"/>
<keyword evidence="3" id="KW-1185">Reference proteome</keyword>
<evidence type="ECO:0000313" key="3">
    <source>
        <dbReference type="Proteomes" id="UP000044602"/>
    </source>
</evidence>
<feature type="compositionally biased region" description="Low complexity" evidence="1">
    <location>
        <begin position="173"/>
        <end position="191"/>
    </location>
</feature>
<dbReference type="Proteomes" id="UP000044602">
    <property type="component" value="Unassembled WGS sequence"/>
</dbReference>
<feature type="non-terminal residue" evidence="2">
    <location>
        <position position="191"/>
    </location>
</feature>
<organism evidence="2 3">
    <name type="scientific">Verticillium longisporum</name>
    <name type="common">Verticillium dahliae var. longisporum</name>
    <dbReference type="NCBI Taxonomy" id="100787"/>
    <lineage>
        <taxon>Eukaryota</taxon>
        <taxon>Fungi</taxon>
        <taxon>Dikarya</taxon>
        <taxon>Ascomycota</taxon>
        <taxon>Pezizomycotina</taxon>
        <taxon>Sordariomycetes</taxon>
        <taxon>Hypocreomycetidae</taxon>
        <taxon>Glomerellales</taxon>
        <taxon>Plectosphaerellaceae</taxon>
        <taxon>Verticillium</taxon>
    </lineage>
</organism>
<dbReference type="EMBL" id="CVQH01021730">
    <property type="protein sequence ID" value="CRK31370.1"/>
    <property type="molecule type" value="Genomic_DNA"/>
</dbReference>
<feature type="region of interest" description="Disordered" evidence="1">
    <location>
        <begin position="1"/>
        <end position="34"/>
    </location>
</feature>
<feature type="compositionally biased region" description="Basic and acidic residues" evidence="1">
    <location>
        <begin position="73"/>
        <end position="84"/>
    </location>
</feature>
<feature type="compositionally biased region" description="Basic residues" evidence="1">
    <location>
        <begin position="9"/>
        <end position="20"/>
    </location>
</feature>
<feature type="region of interest" description="Disordered" evidence="1">
    <location>
        <begin position="48"/>
        <end position="191"/>
    </location>
</feature>
<gene>
    <name evidence="2" type="ORF">BN1708_018723</name>
</gene>
<sequence>NVRLPGARARPHPRHCHHQHAPATVADAETGPRQHDLPQRAVRALPRERRPAGQAAHLGHGQDQRRCRGVPVGHDDPRLLDLQRDAAAALPQKGRRPDGGDGRVPGAARRAHQRDFHPHRARRRAPPRQGARRRHARPRDDSRVREHYVSERVEDIQAQDPGQGGADREALPAAVAQAKGQAGAAQRHVAA</sequence>